<protein>
    <submittedName>
        <fullName evidence="1">Transmembrane protein, putative</fullName>
    </submittedName>
</protein>
<sequence length="108" mass="12377">MATASFQSTTIFTYGEVITVTKTIIIIIYKQNHSYKLTFSGSNKNFTPIANCREPHLATVYVNFTAVFLTSRHRITTSHVSHCHRISQSQILTFVKPLNWVTSQQQKR</sequence>
<evidence type="ECO:0000313" key="3">
    <source>
        <dbReference type="EnsemblPlants" id="KEH26189"/>
    </source>
</evidence>
<dbReference type="AlphaFoldDB" id="A0A072U8S8"/>
<gene>
    <name evidence="1" type="ordered locus">MTR_6g046583</name>
    <name evidence="2" type="ORF">MtrunA17_Chr6g0468171</name>
</gene>
<dbReference type="EMBL" id="PSQE01000006">
    <property type="protein sequence ID" value="RHN51403.1"/>
    <property type="molecule type" value="Genomic_DNA"/>
</dbReference>
<keyword evidence="1" id="KW-0472">Membrane</keyword>
<evidence type="ECO:0000313" key="1">
    <source>
        <dbReference type="EMBL" id="KEH26189.1"/>
    </source>
</evidence>
<dbReference type="EMBL" id="CM001222">
    <property type="protein sequence ID" value="KEH26189.1"/>
    <property type="molecule type" value="Genomic_DNA"/>
</dbReference>
<dbReference type="Gramene" id="rna35833">
    <property type="protein sequence ID" value="RHN51403.1"/>
    <property type="gene ID" value="gene35833"/>
</dbReference>
<evidence type="ECO:0000313" key="4">
    <source>
        <dbReference type="Proteomes" id="UP000002051"/>
    </source>
</evidence>
<reference evidence="2" key="4">
    <citation type="journal article" date="2018" name="Nat. Plants">
        <title>Whole-genome landscape of Medicago truncatula symbiotic genes.</title>
        <authorList>
            <person name="Pecrix Y."/>
            <person name="Gamas P."/>
            <person name="Carrere S."/>
        </authorList>
    </citation>
    <scope>NUCLEOTIDE SEQUENCE</scope>
    <source>
        <tissue evidence="2">Leaves</tissue>
    </source>
</reference>
<organism evidence="1 4">
    <name type="scientific">Medicago truncatula</name>
    <name type="common">Barrel medic</name>
    <name type="synonym">Medicago tribuloides</name>
    <dbReference type="NCBI Taxonomy" id="3880"/>
    <lineage>
        <taxon>Eukaryota</taxon>
        <taxon>Viridiplantae</taxon>
        <taxon>Streptophyta</taxon>
        <taxon>Embryophyta</taxon>
        <taxon>Tracheophyta</taxon>
        <taxon>Spermatophyta</taxon>
        <taxon>Magnoliopsida</taxon>
        <taxon>eudicotyledons</taxon>
        <taxon>Gunneridae</taxon>
        <taxon>Pentapetalae</taxon>
        <taxon>rosids</taxon>
        <taxon>fabids</taxon>
        <taxon>Fabales</taxon>
        <taxon>Fabaceae</taxon>
        <taxon>Papilionoideae</taxon>
        <taxon>50 kb inversion clade</taxon>
        <taxon>NPAAA clade</taxon>
        <taxon>Hologalegina</taxon>
        <taxon>IRL clade</taxon>
        <taxon>Trifolieae</taxon>
        <taxon>Medicago</taxon>
    </lineage>
</organism>
<dbReference type="HOGENOM" id="CLU_2200887_0_0_1"/>
<dbReference type="EnsemblPlants" id="KEH26189">
    <property type="protein sequence ID" value="KEH26189"/>
    <property type="gene ID" value="MTR_6g046583"/>
</dbReference>
<name>A0A072U8S8_MEDTR</name>
<dbReference type="Proteomes" id="UP000265566">
    <property type="component" value="Chromosome 6"/>
</dbReference>
<keyword evidence="1" id="KW-0812">Transmembrane</keyword>
<reference evidence="1 4" key="1">
    <citation type="journal article" date="2011" name="Nature">
        <title>The Medicago genome provides insight into the evolution of rhizobial symbioses.</title>
        <authorList>
            <person name="Young N.D."/>
            <person name="Debelle F."/>
            <person name="Oldroyd G.E."/>
            <person name="Geurts R."/>
            <person name="Cannon S.B."/>
            <person name="Udvardi M.K."/>
            <person name="Benedito V.A."/>
            <person name="Mayer K.F."/>
            <person name="Gouzy J."/>
            <person name="Schoof H."/>
            <person name="Van de Peer Y."/>
            <person name="Proost S."/>
            <person name="Cook D.R."/>
            <person name="Meyers B.C."/>
            <person name="Spannagl M."/>
            <person name="Cheung F."/>
            <person name="De Mita S."/>
            <person name="Krishnakumar V."/>
            <person name="Gundlach H."/>
            <person name="Zhou S."/>
            <person name="Mudge J."/>
            <person name="Bharti A.K."/>
            <person name="Murray J.D."/>
            <person name="Naoumkina M.A."/>
            <person name="Rosen B."/>
            <person name="Silverstein K.A."/>
            <person name="Tang H."/>
            <person name="Rombauts S."/>
            <person name="Zhao P.X."/>
            <person name="Zhou P."/>
            <person name="Barbe V."/>
            <person name="Bardou P."/>
            <person name="Bechner M."/>
            <person name="Bellec A."/>
            <person name="Berger A."/>
            <person name="Berges H."/>
            <person name="Bidwell S."/>
            <person name="Bisseling T."/>
            <person name="Choisne N."/>
            <person name="Couloux A."/>
            <person name="Denny R."/>
            <person name="Deshpande S."/>
            <person name="Dai X."/>
            <person name="Doyle J.J."/>
            <person name="Dudez A.M."/>
            <person name="Farmer A.D."/>
            <person name="Fouteau S."/>
            <person name="Franken C."/>
            <person name="Gibelin C."/>
            <person name="Gish J."/>
            <person name="Goldstein S."/>
            <person name="Gonzalez A.J."/>
            <person name="Green P.J."/>
            <person name="Hallab A."/>
            <person name="Hartog M."/>
            <person name="Hua A."/>
            <person name="Humphray S.J."/>
            <person name="Jeong D.H."/>
            <person name="Jing Y."/>
            <person name="Jocker A."/>
            <person name="Kenton S.M."/>
            <person name="Kim D.J."/>
            <person name="Klee K."/>
            <person name="Lai H."/>
            <person name="Lang C."/>
            <person name="Lin S."/>
            <person name="Macmil S.L."/>
            <person name="Magdelenat G."/>
            <person name="Matthews L."/>
            <person name="McCorrison J."/>
            <person name="Monaghan E.L."/>
            <person name="Mun J.H."/>
            <person name="Najar F.Z."/>
            <person name="Nicholson C."/>
            <person name="Noirot C."/>
            <person name="O'Bleness M."/>
            <person name="Paule C.R."/>
            <person name="Poulain J."/>
            <person name="Prion F."/>
            <person name="Qin B."/>
            <person name="Qu C."/>
            <person name="Retzel E.F."/>
            <person name="Riddle C."/>
            <person name="Sallet E."/>
            <person name="Samain S."/>
            <person name="Samson N."/>
            <person name="Sanders I."/>
            <person name="Saurat O."/>
            <person name="Scarpelli C."/>
            <person name="Schiex T."/>
            <person name="Segurens B."/>
            <person name="Severin A.J."/>
            <person name="Sherrier D.J."/>
            <person name="Shi R."/>
            <person name="Sims S."/>
            <person name="Singer S.R."/>
            <person name="Sinharoy S."/>
            <person name="Sterck L."/>
            <person name="Viollet A."/>
            <person name="Wang B.B."/>
            <person name="Wang K."/>
            <person name="Wang M."/>
            <person name="Wang X."/>
            <person name="Warfsmann J."/>
            <person name="Weissenbach J."/>
            <person name="White D.D."/>
            <person name="White J.D."/>
            <person name="Wiley G.B."/>
            <person name="Wincker P."/>
            <person name="Xing Y."/>
            <person name="Yang L."/>
            <person name="Yao Z."/>
            <person name="Ying F."/>
            <person name="Zhai J."/>
            <person name="Zhou L."/>
            <person name="Zuber A."/>
            <person name="Denarie J."/>
            <person name="Dixon R.A."/>
            <person name="May G.D."/>
            <person name="Schwartz D.C."/>
            <person name="Rogers J."/>
            <person name="Quetier F."/>
            <person name="Town C.D."/>
            <person name="Roe B.A."/>
        </authorList>
    </citation>
    <scope>NUCLEOTIDE SEQUENCE [LARGE SCALE GENOMIC DNA]</scope>
    <source>
        <strain evidence="1">A17</strain>
        <strain evidence="3 4">cv. Jemalong A17</strain>
    </source>
</reference>
<dbReference type="Proteomes" id="UP000002051">
    <property type="component" value="Chromosome 6"/>
</dbReference>
<reference evidence="3" key="3">
    <citation type="submission" date="2015-04" db="UniProtKB">
        <authorList>
            <consortium name="EnsemblPlants"/>
        </authorList>
    </citation>
    <scope>IDENTIFICATION</scope>
    <source>
        <strain evidence="3">cv. Jemalong A17</strain>
    </source>
</reference>
<accession>A0A072U8S8</accession>
<evidence type="ECO:0000313" key="2">
    <source>
        <dbReference type="EMBL" id="RHN51403.1"/>
    </source>
</evidence>
<proteinExistence type="predicted"/>
<reference evidence="1 4" key="2">
    <citation type="journal article" date="2014" name="BMC Genomics">
        <title>An improved genome release (version Mt4.0) for the model legume Medicago truncatula.</title>
        <authorList>
            <person name="Tang H."/>
            <person name="Krishnakumar V."/>
            <person name="Bidwell S."/>
            <person name="Rosen B."/>
            <person name="Chan A."/>
            <person name="Zhou S."/>
            <person name="Gentzbittel L."/>
            <person name="Childs K.L."/>
            <person name="Yandell M."/>
            <person name="Gundlach H."/>
            <person name="Mayer K.F."/>
            <person name="Schwartz D.C."/>
            <person name="Town C.D."/>
        </authorList>
    </citation>
    <scope>GENOME REANNOTATION</scope>
    <source>
        <strain evidence="1">A17</strain>
        <strain evidence="3 4">cv. Jemalong A17</strain>
    </source>
</reference>
<keyword evidence="4" id="KW-1185">Reference proteome</keyword>